<protein>
    <submittedName>
        <fullName evidence="1">Uncharacterized protein</fullName>
    </submittedName>
</protein>
<proteinExistence type="predicted"/>
<organism evidence="1 2">
    <name type="scientific">Solanum tuberosum</name>
    <name type="common">Potato</name>
    <dbReference type="NCBI Taxonomy" id="4113"/>
    <lineage>
        <taxon>Eukaryota</taxon>
        <taxon>Viridiplantae</taxon>
        <taxon>Streptophyta</taxon>
        <taxon>Embryophyta</taxon>
        <taxon>Tracheophyta</taxon>
        <taxon>Spermatophyta</taxon>
        <taxon>Magnoliopsida</taxon>
        <taxon>eudicotyledons</taxon>
        <taxon>Gunneridae</taxon>
        <taxon>Pentapetalae</taxon>
        <taxon>asterids</taxon>
        <taxon>lamiids</taxon>
        <taxon>Solanales</taxon>
        <taxon>Solanaceae</taxon>
        <taxon>Solanoideae</taxon>
        <taxon>Solaneae</taxon>
        <taxon>Solanum</taxon>
    </lineage>
</organism>
<keyword evidence="2" id="KW-1185">Reference proteome</keyword>
<name>A0ABQ7VCT5_SOLTU</name>
<dbReference type="Proteomes" id="UP000826656">
    <property type="component" value="Unassembled WGS sequence"/>
</dbReference>
<dbReference type="EMBL" id="JAIVGD010000013">
    <property type="protein sequence ID" value="KAH0761876.1"/>
    <property type="molecule type" value="Genomic_DNA"/>
</dbReference>
<evidence type="ECO:0000313" key="2">
    <source>
        <dbReference type="Proteomes" id="UP000826656"/>
    </source>
</evidence>
<evidence type="ECO:0000313" key="1">
    <source>
        <dbReference type="EMBL" id="KAH0761876.1"/>
    </source>
</evidence>
<comment type="caution">
    <text evidence="1">The sequence shown here is derived from an EMBL/GenBank/DDBJ whole genome shotgun (WGS) entry which is preliminary data.</text>
</comment>
<accession>A0ABQ7VCT5</accession>
<reference evidence="1 2" key="1">
    <citation type="journal article" date="2021" name="bioRxiv">
        <title>Chromosome-scale and haplotype-resolved genome assembly of a tetraploid potato cultivar.</title>
        <authorList>
            <person name="Sun H."/>
            <person name="Jiao W.-B."/>
            <person name="Krause K."/>
            <person name="Campoy J.A."/>
            <person name="Goel M."/>
            <person name="Folz-Donahue K."/>
            <person name="Kukat C."/>
            <person name="Huettel B."/>
            <person name="Schneeberger K."/>
        </authorList>
    </citation>
    <scope>NUCLEOTIDE SEQUENCE [LARGE SCALE GENOMIC DNA]</scope>
    <source>
        <strain evidence="1">SolTubOtavaFocal</strain>
        <tissue evidence="1">Leaves</tissue>
    </source>
</reference>
<gene>
    <name evidence="1" type="ORF">KY290_017949</name>
</gene>
<sequence>MEMVAYPDLIGTMVKFWDSENMVFQFREMEMTPTIEEVLANYESVGMCNKRRFKSDMDLLSPKNGILPKLKKKCHSSKPFGWTGCPGQTFHFESFITDSNVQEPMKSSKKCLSQNKNGRRHVLLPLQYAYLGR</sequence>